<reference evidence="2" key="2">
    <citation type="submission" date="2023-01" db="EMBL/GenBank/DDBJ databases">
        <title>Draft genome sequence of Algimonas porphyrae strain NBRC 108216.</title>
        <authorList>
            <person name="Sun Q."/>
            <person name="Mori K."/>
        </authorList>
    </citation>
    <scope>NUCLEOTIDE SEQUENCE</scope>
    <source>
        <strain evidence="2">NBRC 108216</strain>
    </source>
</reference>
<evidence type="ECO:0000313" key="2">
    <source>
        <dbReference type="EMBL" id="GLQ20377.1"/>
    </source>
</evidence>
<organism evidence="2 3">
    <name type="scientific">Algimonas porphyrae</name>
    <dbReference type="NCBI Taxonomy" id="1128113"/>
    <lineage>
        <taxon>Bacteria</taxon>
        <taxon>Pseudomonadati</taxon>
        <taxon>Pseudomonadota</taxon>
        <taxon>Alphaproteobacteria</taxon>
        <taxon>Maricaulales</taxon>
        <taxon>Robiginitomaculaceae</taxon>
        <taxon>Algimonas</taxon>
    </lineage>
</organism>
<gene>
    <name evidence="2" type="ORF">GCM10007854_13320</name>
</gene>
<sequence>MQKQHFIVIHERVGESIVKDAVTLLIALIIIALSWRLDLAAFEWVGAIIFLMTSFTAGSRYRRFSLDEARSELDRIQGTYYDDIGEG</sequence>
<keyword evidence="3" id="KW-1185">Reference proteome</keyword>
<dbReference type="Proteomes" id="UP001161390">
    <property type="component" value="Unassembled WGS sequence"/>
</dbReference>
<dbReference type="RefSeq" id="WP_284370890.1">
    <property type="nucleotide sequence ID" value="NZ_BSNJ01000002.1"/>
</dbReference>
<keyword evidence="1" id="KW-0472">Membrane</keyword>
<protein>
    <submittedName>
        <fullName evidence="2">Uncharacterized protein</fullName>
    </submittedName>
</protein>
<proteinExistence type="predicted"/>
<feature type="transmembrane region" description="Helical" evidence="1">
    <location>
        <begin position="44"/>
        <end position="61"/>
    </location>
</feature>
<dbReference type="EMBL" id="BSNJ01000002">
    <property type="protein sequence ID" value="GLQ20377.1"/>
    <property type="molecule type" value="Genomic_DNA"/>
</dbReference>
<name>A0ABQ5V2B1_9PROT</name>
<accession>A0ABQ5V2B1</accession>
<evidence type="ECO:0000313" key="3">
    <source>
        <dbReference type="Proteomes" id="UP001161390"/>
    </source>
</evidence>
<keyword evidence="1" id="KW-0812">Transmembrane</keyword>
<reference evidence="2" key="1">
    <citation type="journal article" date="2014" name="Int. J. Syst. Evol. Microbiol.">
        <title>Complete genome of a new Firmicutes species belonging to the dominant human colonic microbiota ('Ruminococcus bicirculans') reveals two chromosomes and a selective capacity to utilize plant glucans.</title>
        <authorList>
            <consortium name="NISC Comparative Sequencing Program"/>
            <person name="Wegmann U."/>
            <person name="Louis P."/>
            <person name="Goesmann A."/>
            <person name="Henrissat B."/>
            <person name="Duncan S.H."/>
            <person name="Flint H.J."/>
        </authorList>
    </citation>
    <scope>NUCLEOTIDE SEQUENCE</scope>
    <source>
        <strain evidence="2">NBRC 108216</strain>
    </source>
</reference>
<evidence type="ECO:0000256" key="1">
    <source>
        <dbReference type="SAM" id="Phobius"/>
    </source>
</evidence>
<comment type="caution">
    <text evidence="2">The sequence shown here is derived from an EMBL/GenBank/DDBJ whole genome shotgun (WGS) entry which is preliminary data.</text>
</comment>
<feature type="transmembrane region" description="Helical" evidence="1">
    <location>
        <begin position="21"/>
        <end position="38"/>
    </location>
</feature>
<keyword evidence="1" id="KW-1133">Transmembrane helix</keyword>